<evidence type="ECO:0000313" key="3">
    <source>
        <dbReference type="Proteomes" id="UP001592582"/>
    </source>
</evidence>
<feature type="transmembrane region" description="Helical" evidence="1">
    <location>
        <begin position="104"/>
        <end position="122"/>
    </location>
</feature>
<feature type="transmembrane region" description="Helical" evidence="1">
    <location>
        <begin position="61"/>
        <end position="84"/>
    </location>
</feature>
<feature type="transmembrane region" description="Helical" evidence="1">
    <location>
        <begin position="484"/>
        <end position="503"/>
    </location>
</feature>
<keyword evidence="1" id="KW-0812">Transmembrane</keyword>
<organism evidence="2 3">
    <name type="scientific">Streptacidiphilus alkalitolerans</name>
    <dbReference type="NCBI Taxonomy" id="3342712"/>
    <lineage>
        <taxon>Bacteria</taxon>
        <taxon>Bacillati</taxon>
        <taxon>Actinomycetota</taxon>
        <taxon>Actinomycetes</taxon>
        <taxon>Kitasatosporales</taxon>
        <taxon>Streptomycetaceae</taxon>
        <taxon>Streptacidiphilus</taxon>
    </lineage>
</organism>
<feature type="transmembrane region" description="Helical" evidence="1">
    <location>
        <begin position="209"/>
        <end position="231"/>
    </location>
</feature>
<feature type="transmembrane region" description="Helical" evidence="1">
    <location>
        <begin position="184"/>
        <end position="203"/>
    </location>
</feature>
<keyword evidence="1" id="KW-1133">Transmembrane helix</keyword>
<dbReference type="EMBL" id="JBHEZX010000007">
    <property type="protein sequence ID" value="MFC1411138.1"/>
    <property type="molecule type" value="Genomic_DNA"/>
</dbReference>
<proteinExistence type="predicted"/>
<dbReference type="RefSeq" id="WP_380510194.1">
    <property type="nucleotide sequence ID" value="NZ_JBHEZX010000007.1"/>
</dbReference>
<evidence type="ECO:0000256" key="1">
    <source>
        <dbReference type="SAM" id="Phobius"/>
    </source>
</evidence>
<evidence type="ECO:0000313" key="2">
    <source>
        <dbReference type="EMBL" id="MFC1411138.1"/>
    </source>
</evidence>
<sequence>MSLTAPPPSAATADTEAPVTIPWWSPGDTNAFFGLGFNVLVNVLVLTGLVIGVVNIPSHDVYHTILPALGVELLIGNVYYTYLARRLARRENRTDVAAMPYGPSVPHMFIVTFVIMLPTYLATKDPIRAWEAGLAWAFVIGCIVIVGAFVGPYIRRWTPRAALLGTLAGISVAFISMRPAGQMFEAAWIALPVLAIILIGFFTNLKLPFNIPIGLAALLVGTAIGWIGGYMSAPDVTTAAKDIAIALPTLQFHLLFTGISHIGPLLSTAIPLGIYNFTEGMTNVESASVAGDSYSLRSVLLADGTGAIVGAALGSPFPPAVYIGHPGWKKAGGRTGYSMATGVVIAVLCFAGVFGLLGALLPIPAIVPILLYIGLLIGAQAFQAVPRAHAAAVMIAIIPNVASWAQGQMADVLSAVGYQTVDFSSGGKLIPPVGGAPGTVPESALVNAGVIYKGLMLLGDGAVLAGLILGAIVVFLIDRDFKKAAIYCAAGAVLSFVGLIHGAKVGWDVDGQVALGYLLAAVVCALFMLKKVPPREPDPDEQFLVPEGGEAAPRAVAVEPAPAPVPVASVAAAAVTADG</sequence>
<dbReference type="Proteomes" id="UP001592582">
    <property type="component" value="Unassembled WGS sequence"/>
</dbReference>
<feature type="transmembrane region" description="Helical" evidence="1">
    <location>
        <begin position="335"/>
        <end position="357"/>
    </location>
</feature>
<keyword evidence="3" id="KW-1185">Reference proteome</keyword>
<keyword evidence="1" id="KW-0472">Membrane</keyword>
<feature type="transmembrane region" description="Helical" evidence="1">
    <location>
        <begin position="455"/>
        <end position="477"/>
    </location>
</feature>
<feature type="transmembrane region" description="Helical" evidence="1">
    <location>
        <begin position="160"/>
        <end position="177"/>
    </location>
</feature>
<feature type="transmembrane region" description="Helical" evidence="1">
    <location>
        <begin position="31"/>
        <end position="54"/>
    </location>
</feature>
<dbReference type="PANTHER" id="PTHR31610">
    <property type="entry name" value="SLR0360 PROTEIN"/>
    <property type="match status" value="1"/>
</dbReference>
<feature type="transmembrane region" description="Helical" evidence="1">
    <location>
        <begin position="363"/>
        <end position="382"/>
    </location>
</feature>
<accession>A0ABV6VBN2</accession>
<dbReference type="PANTHER" id="PTHR31610:SF0">
    <property type="entry name" value="SLC26A_SULP TRANSPORTER DOMAIN-CONTAINING PROTEIN"/>
    <property type="match status" value="1"/>
</dbReference>
<name>A0ABV6VBN2_9ACTN</name>
<feature type="transmembrane region" description="Helical" evidence="1">
    <location>
        <begin position="252"/>
        <end position="274"/>
    </location>
</feature>
<feature type="transmembrane region" description="Helical" evidence="1">
    <location>
        <begin position="294"/>
        <end position="314"/>
    </location>
</feature>
<feature type="transmembrane region" description="Helical" evidence="1">
    <location>
        <begin position="134"/>
        <end position="154"/>
    </location>
</feature>
<protein>
    <submittedName>
        <fullName evidence="2">Regulator</fullName>
    </submittedName>
</protein>
<comment type="caution">
    <text evidence="2">The sequence shown here is derived from an EMBL/GenBank/DDBJ whole genome shotgun (WGS) entry which is preliminary data.</text>
</comment>
<reference evidence="2 3" key="1">
    <citation type="submission" date="2024-09" db="EMBL/GenBank/DDBJ databases">
        <authorList>
            <person name="Lee S.D."/>
        </authorList>
    </citation>
    <scope>NUCLEOTIDE SEQUENCE [LARGE SCALE GENOMIC DNA]</scope>
    <source>
        <strain evidence="2 3">N1-1</strain>
    </source>
</reference>
<gene>
    <name evidence="2" type="ORF">ACEZDG_17905</name>
</gene>
<feature type="transmembrane region" description="Helical" evidence="1">
    <location>
        <begin position="509"/>
        <end position="529"/>
    </location>
</feature>